<dbReference type="SUPFAM" id="SSF46785">
    <property type="entry name" value="Winged helix' DNA-binding domain"/>
    <property type="match status" value="1"/>
</dbReference>
<dbReference type="EMBL" id="JAKRKC020000002">
    <property type="protein sequence ID" value="MCK2219670.1"/>
    <property type="molecule type" value="Genomic_DNA"/>
</dbReference>
<dbReference type="PRINTS" id="PR00035">
    <property type="entry name" value="HTHGNTR"/>
</dbReference>
<name>A0ABT0G517_9ACTN</name>
<evidence type="ECO:0000259" key="4">
    <source>
        <dbReference type="PROSITE" id="PS50949"/>
    </source>
</evidence>
<dbReference type="InterPro" id="IPR000524">
    <property type="entry name" value="Tscrpt_reg_HTH_GntR"/>
</dbReference>
<keyword evidence="2" id="KW-0238">DNA-binding</keyword>
<feature type="domain" description="HTH gntR-type" evidence="4">
    <location>
        <begin position="9"/>
        <end position="77"/>
    </location>
</feature>
<dbReference type="Proteomes" id="UP001317259">
    <property type="component" value="Unassembled WGS sequence"/>
</dbReference>
<dbReference type="PANTHER" id="PTHR44846">
    <property type="entry name" value="MANNOSYL-D-GLYCERATE TRANSPORT/METABOLISM SYSTEM REPRESSOR MNGR-RELATED"/>
    <property type="match status" value="1"/>
</dbReference>
<keyword evidence="6" id="KW-1185">Reference proteome</keyword>
<evidence type="ECO:0000256" key="3">
    <source>
        <dbReference type="ARBA" id="ARBA00023163"/>
    </source>
</evidence>
<evidence type="ECO:0000256" key="1">
    <source>
        <dbReference type="ARBA" id="ARBA00023015"/>
    </source>
</evidence>
<dbReference type="InterPro" id="IPR036388">
    <property type="entry name" value="WH-like_DNA-bd_sf"/>
</dbReference>
<reference evidence="5 6" key="1">
    <citation type="submission" date="2022-04" db="EMBL/GenBank/DDBJ databases">
        <title>Genome draft of Actinomadura sp. ATCC 31491.</title>
        <authorList>
            <person name="Shi X."/>
            <person name="Du Y."/>
        </authorList>
    </citation>
    <scope>NUCLEOTIDE SEQUENCE [LARGE SCALE GENOMIC DNA]</scope>
    <source>
        <strain evidence="5 6">ATCC 31491</strain>
    </source>
</reference>
<organism evidence="5 6">
    <name type="scientific">Actinomadura luzonensis</name>
    <dbReference type="NCBI Taxonomy" id="2805427"/>
    <lineage>
        <taxon>Bacteria</taxon>
        <taxon>Bacillati</taxon>
        <taxon>Actinomycetota</taxon>
        <taxon>Actinomycetes</taxon>
        <taxon>Streptosporangiales</taxon>
        <taxon>Thermomonosporaceae</taxon>
        <taxon>Actinomadura</taxon>
    </lineage>
</organism>
<dbReference type="PROSITE" id="PS50949">
    <property type="entry name" value="HTH_GNTR"/>
    <property type="match status" value="1"/>
</dbReference>
<accession>A0ABT0G517</accession>
<comment type="caution">
    <text evidence="5">The sequence shown here is derived from an EMBL/GenBank/DDBJ whole genome shotgun (WGS) entry which is preliminary data.</text>
</comment>
<dbReference type="InterPro" id="IPR036390">
    <property type="entry name" value="WH_DNA-bd_sf"/>
</dbReference>
<dbReference type="InterPro" id="IPR050679">
    <property type="entry name" value="Bact_HTH_transcr_reg"/>
</dbReference>
<dbReference type="RefSeq" id="WP_242375193.1">
    <property type="nucleotide sequence ID" value="NZ_JAKRKC020000002.1"/>
</dbReference>
<sequence length="89" mass="10026">MTIDHEGPEPLYQQLADLLRAQIKSGELPPNRPIPTEQRLMQMHELGRDTVRRAVGILRDEGLLITVKARGTFVVDRSQEGVPDRRGEG</sequence>
<evidence type="ECO:0000256" key="2">
    <source>
        <dbReference type="ARBA" id="ARBA00023125"/>
    </source>
</evidence>
<evidence type="ECO:0000313" key="6">
    <source>
        <dbReference type="Proteomes" id="UP001317259"/>
    </source>
</evidence>
<dbReference type="Gene3D" id="1.10.10.10">
    <property type="entry name" value="Winged helix-like DNA-binding domain superfamily/Winged helix DNA-binding domain"/>
    <property type="match status" value="1"/>
</dbReference>
<dbReference type="PANTHER" id="PTHR44846:SF1">
    <property type="entry name" value="MANNOSYL-D-GLYCERATE TRANSPORT_METABOLISM SYSTEM REPRESSOR MNGR-RELATED"/>
    <property type="match status" value="1"/>
</dbReference>
<dbReference type="Pfam" id="PF00392">
    <property type="entry name" value="GntR"/>
    <property type="match status" value="1"/>
</dbReference>
<keyword evidence="1" id="KW-0805">Transcription regulation</keyword>
<protein>
    <submittedName>
        <fullName evidence="5">GntR family transcriptional regulator</fullName>
    </submittedName>
</protein>
<keyword evidence="3" id="KW-0804">Transcription</keyword>
<gene>
    <name evidence="5" type="ORF">MF672_038630</name>
</gene>
<evidence type="ECO:0000313" key="5">
    <source>
        <dbReference type="EMBL" id="MCK2219670.1"/>
    </source>
</evidence>
<dbReference type="SMART" id="SM00345">
    <property type="entry name" value="HTH_GNTR"/>
    <property type="match status" value="1"/>
</dbReference>
<dbReference type="CDD" id="cd07377">
    <property type="entry name" value="WHTH_GntR"/>
    <property type="match status" value="1"/>
</dbReference>
<proteinExistence type="predicted"/>